<evidence type="ECO:0000256" key="1">
    <source>
        <dbReference type="SAM" id="MobiDB-lite"/>
    </source>
</evidence>
<feature type="compositionally biased region" description="Polar residues" evidence="1">
    <location>
        <begin position="1"/>
        <end position="10"/>
    </location>
</feature>
<evidence type="ECO:0000313" key="2">
    <source>
        <dbReference type="EMBL" id="KAL1268018.1"/>
    </source>
</evidence>
<accession>A0ABR3MTR0</accession>
<protein>
    <submittedName>
        <fullName evidence="2">Uncharacterized protein</fullName>
    </submittedName>
</protein>
<organism evidence="2 3">
    <name type="scientific">Cirrhinus molitorella</name>
    <name type="common">mud carp</name>
    <dbReference type="NCBI Taxonomy" id="172907"/>
    <lineage>
        <taxon>Eukaryota</taxon>
        <taxon>Metazoa</taxon>
        <taxon>Chordata</taxon>
        <taxon>Craniata</taxon>
        <taxon>Vertebrata</taxon>
        <taxon>Euteleostomi</taxon>
        <taxon>Actinopterygii</taxon>
        <taxon>Neopterygii</taxon>
        <taxon>Teleostei</taxon>
        <taxon>Ostariophysi</taxon>
        <taxon>Cypriniformes</taxon>
        <taxon>Cyprinidae</taxon>
        <taxon>Labeoninae</taxon>
        <taxon>Labeonini</taxon>
        <taxon>Cirrhinus</taxon>
    </lineage>
</organism>
<gene>
    <name evidence="2" type="ORF">QQF64_033381</name>
</gene>
<proteinExistence type="predicted"/>
<dbReference type="Proteomes" id="UP001558613">
    <property type="component" value="Unassembled WGS sequence"/>
</dbReference>
<feature type="region of interest" description="Disordered" evidence="1">
    <location>
        <begin position="1"/>
        <end position="30"/>
    </location>
</feature>
<comment type="caution">
    <text evidence="2">The sequence shown here is derived from an EMBL/GenBank/DDBJ whole genome shotgun (WGS) entry which is preliminary data.</text>
</comment>
<evidence type="ECO:0000313" key="3">
    <source>
        <dbReference type="Proteomes" id="UP001558613"/>
    </source>
</evidence>
<keyword evidence="3" id="KW-1185">Reference proteome</keyword>
<reference evidence="2 3" key="1">
    <citation type="submission" date="2023-09" db="EMBL/GenBank/DDBJ databases">
        <authorList>
            <person name="Wang M."/>
        </authorList>
    </citation>
    <scope>NUCLEOTIDE SEQUENCE [LARGE SCALE GENOMIC DNA]</scope>
    <source>
        <strain evidence="2">GT-2023</strain>
        <tissue evidence="2">Liver</tissue>
    </source>
</reference>
<name>A0ABR3MTR0_9TELE</name>
<dbReference type="EMBL" id="JAYMGO010000009">
    <property type="protein sequence ID" value="KAL1268018.1"/>
    <property type="molecule type" value="Genomic_DNA"/>
</dbReference>
<sequence>MSEAGENSQAKLPVSSPVSGREILGLTSPPLTEGGKCALGEVNSGTLNNQKNHRDTLVFKIFLQGQQS</sequence>